<comment type="caution">
    <text evidence="1">The sequence shown here is derived from an EMBL/GenBank/DDBJ whole genome shotgun (WGS) entry which is preliminary data.</text>
</comment>
<sequence length="245" mass="27576">MPAELSDVAIRRGSLEVKYDGVVRRLDLSDLVVLSSKRMGLTRTSTSYKDKPNYSGYYWAATTGRHHWFESLYEKLAITALDRDPLVTGIATQPFGIFWSSPKKTHFPDILVERADGSRAVIDVRPRERIREEDAATFARTSALCSVLEVDYRLFSDLSRVEELNLRFLGGYRYERWACPATIAAVLAAHVGEVRTLEDWLPALEGTAIPARGLLLAAIWHGAIDVDLSVRLEMDRDGVCMGRSW</sequence>
<dbReference type="EMBL" id="JAZHOV010000008">
    <property type="protein sequence ID" value="MEF2256069.1"/>
    <property type="molecule type" value="Genomic_DNA"/>
</dbReference>
<name>A0ABU7V8Q2_9MICO</name>
<dbReference type="Proteomes" id="UP001351900">
    <property type="component" value="Unassembled WGS sequence"/>
</dbReference>
<reference evidence="1 2" key="1">
    <citation type="submission" date="2024-01" db="EMBL/GenBank/DDBJ databases">
        <title>the genome sequence of strain Microbacterium schleiferi NBRC 15075.</title>
        <authorList>
            <person name="Ding Y."/>
            <person name="Zhang G."/>
        </authorList>
    </citation>
    <scope>NUCLEOTIDE SEQUENCE [LARGE SCALE GENOMIC DNA]</scope>
    <source>
        <strain evidence="1 2">NBRC 15075</strain>
    </source>
</reference>
<evidence type="ECO:0000313" key="1">
    <source>
        <dbReference type="EMBL" id="MEF2256069.1"/>
    </source>
</evidence>
<proteinExistence type="predicted"/>
<accession>A0ABU7V8Q2</accession>
<keyword evidence="2" id="KW-1185">Reference proteome</keyword>
<organism evidence="1 2">
    <name type="scientific">Microbacterium schleiferi</name>
    <dbReference type="NCBI Taxonomy" id="69362"/>
    <lineage>
        <taxon>Bacteria</taxon>
        <taxon>Bacillati</taxon>
        <taxon>Actinomycetota</taxon>
        <taxon>Actinomycetes</taxon>
        <taxon>Micrococcales</taxon>
        <taxon>Microbacteriaceae</taxon>
        <taxon>Microbacterium</taxon>
    </lineage>
</organism>
<dbReference type="InterPro" id="IPR048000">
    <property type="entry name" value="TnsA-like"/>
</dbReference>
<dbReference type="RefSeq" id="WP_331792190.1">
    <property type="nucleotide sequence ID" value="NZ_JAZHOV010000008.1"/>
</dbReference>
<protein>
    <submittedName>
        <fullName evidence="1">TnsA-like heteromeric transposase endonuclease subunit</fullName>
    </submittedName>
</protein>
<evidence type="ECO:0000313" key="2">
    <source>
        <dbReference type="Proteomes" id="UP001351900"/>
    </source>
</evidence>
<gene>
    <name evidence="1" type="ORF">V2V91_13140</name>
</gene>
<dbReference type="NCBIfam" id="NF033179">
    <property type="entry name" value="TnsA_like_Actin"/>
    <property type="match status" value="1"/>
</dbReference>